<protein>
    <submittedName>
        <fullName evidence="2">DNA-binding transcriptional ArsR family regulator</fullName>
    </submittedName>
</protein>
<dbReference type="SMART" id="SM00418">
    <property type="entry name" value="HTH_ARSR"/>
    <property type="match status" value="1"/>
</dbReference>
<dbReference type="Proteomes" id="UP001519273">
    <property type="component" value="Unassembled WGS sequence"/>
</dbReference>
<evidence type="ECO:0000313" key="3">
    <source>
        <dbReference type="Proteomes" id="UP001519273"/>
    </source>
</evidence>
<comment type="caution">
    <text evidence="2">The sequence shown here is derived from an EMBL/GenBank/DDBJ whole genome shotgun (WGS) entry which is preliminary data.</text>
</comment>
<proteinExistence type="predicted"/>
<name>A0ABS4H088_9BACL</name>
<organism evidence="2 3">
    <name type="scientific">Paenibacillus sediminis</name>
    <dbReference type="NCBI Taxonomy" id="664909"/>
    <lineage>
        <taxon>Bacteria</taxon>
        <taxon>Bacillati</taxon>
        <taxon>Bacillota</taxon>
        <taxon>Bacilli</taxon>
        <taxon>Bacillales</taxon>
        <taxon>Paenibacillaceae</taxon>
        <taxon>Paenibacillus</taxon>
    </lineage>
</organism>
<dbReference type="RefSeq" id="WP_209845630.1">
    <property type="nucleotide sequence ID" value="NZ_CBCRVE010000001.1"/>
</dbReference>
<reference evidence="2 3" key="1">
    <citation type="submission" date="2021-03" db="EMBL/GenBank/DDBJ databases">
        <title>Genomic Encyclopedia of Type Strains, Phase IV (KMG-IV): sequencing the most valuable type-strain genomes for metagenomic binning, comparative biology and taxonomic classification.</title>
        <authorList>
            <person name="Goeker M."/>
        </authorList>
    </citation>
    <scope>NUCLEOTIDE SEQUENCE [LARGE SCALE GENOMIC DNA]</scope>
    <source>
        <strain evidence="2 3">DSM 23491</strain>
    </source>
</reference>
<accession>A0ABS4H088</accession>
<evidence type="ECO:0000313" key="2">
    <source>
        <dbReference type="EMBL" id="MBP1935938.1"/>
    </source>
</evidence>
<keyword evidence="2" id="KW-0238">DNA-binding</keyword>
<dbReference type="Pfam" id="PF01022">
    <property type="entry name" value="HTH_5"/>
    <property type="match status" value="1"/>
</dbReference>
<gene>
    <name evidence="2" type="ORF">J2Z20_000799</name>
</gene>
<dbReference type="GO" id="GO:0003677">
    <property type="term" value="F:DNA binding"/>
    <property type="evidence" value="ECO:0007669"/>
    <property type="project" value="UniProtKB-KW"/>
</dbReference>
<dbReference type="InterPro" id="IPR001845">
    <property type="entry name" value="HTH_ArsR_DNA-bd_dom"/>
</dbReference>
<dbReference type="SUPFAM" id="SSF46785">
    <property type="entry name" value="Winged helix' DNA-binding domain"/>
    <property type="match status" value="1"/>
</dbReference>
<dbReference type="InterPro" id="IPR036388">
    <property type="entry name" value="WH-like_DNA-bd_sf"/>
</dbReference>
<feature type="domain" description="HTH arsR-type" evidence="1">
    <location>
        <begin position="222"/>
        <end position="304"/>
    </location>
</feature>
<evidence type="ECO:0000259" key="1">
    <source>
        <dbReference type="SMART" id="SM00418"/>
    </source>
</evidence>
<dbReference type="EMBL" id="JAGGKP010000001">
    <property type="protein sequence ID" value="MBP1935938.1"/>
    <property type="molecule type" value="Genomic_DNA"/>
</dbReference>
<sequence length="305" mass="35352">MGYQLKIDVSPVYDLLGSFMVYTTKKWIRNLDIGMNWLTEVESSLPADAHQSLIQAAQWPFEDYDVLYVWAIQRTKDEGITAFLDDLAHAKESTLFEAVRKYIPSLSYENAVRIRNQYVPLLHLWYENYFRHVESSITALIEEDASEKKSLLHKMDPEPLIEYASGGVVIEPNPSIREVVLFPTVHIRPINMYSFCEEMLLIQYPVDVAESNEEEPPKVLLRLTHALAEPDRLRLLRYVADEPKSLTDMIRDLNKPEEMLIHHLLMLRAAGLLRTHLTHGDVEKFSIRPDGAAELQMFLETYIHQ</sequence>
<keyword evidence="3" id="KW-1185">Reference proteome</keyword>
<dbReference type="InterPro" id="IPR036390">
    <property type="entry name" value="WH_DNA-bd_sf"/>
</dbReference>
<dbReference type="Gene3D" id="1.10.10.10">
    <property type="entry name" value="Winged helix-like DNA-binding domain superfamily/Winged helix DNA-binding domain"/>
    <property type="match status" value="1"/>
</dbReference>